<dbReference type="Proteomes" id="UP001562159">
    <property type="component" value="Unassembled WGS sequence"/>
</dbReference>
<keyword evidence="3" id="KW-1185">Reference proteome</keyword>
<dbReference type="EMBL" id="JBGBPY010000001">
    <property type="protein sequence ID" value="MEY2183756.1"/>
    <property type="molecule type" value="Genomic_DNA"/>
</dbReference>
<dbReference type="Pfam" id="PF07963">
    <property type="entry name" value="N_methyl"/>
    <property type="match status" value="1"/>
</dbReference>
<reference evidence="2 3" key="1">
    <citation type="submission" date="2024-07" db="EMBL/GenBank/DDBJ databases">
        <title>Molecular mechanisms and environmental adaptations of flagellar loss and biofilm growth of Rhodanobacter under environmental stress.</title>
        <authorList>
            <person name="Chen M."/>
        </authorList>
    </citation>
    <scope>NUCLEOTIDE SEQUENCE [LARGE SCALE GENOMIC DNA]</scope>
    <source>
        <strain evidence="2 3">RS22</strain>
    </source>
</reference>
<evidence type="ECO:0000313" key="3">
    <source>
        <dbReference type="Proteomes" id="UP001562159"/>
    </source>
</evidence>
<dbReference type="SUPFAM" id="SSF54523">
    <property type="entry name" value="Pili subunits"/>
    <property type="match status" value="1"/>
</dbReference>
<feature type="transmembrane region" description="Helical" evidence="1">
    <location>
        <begin position="20"/>
        <end position="43"/>
    </location>
</feature>
<keyword evidence="1" id="KW-0812">Transmembrane</keyword>
<dbReference type="InterPro" id="IPR045584">
    <property type="entry name" value="Pilin-like"/>
</dbReference>
<sequence length="339" mass="35715">MSKLRTTHGQPRHLGGFTLVELMIAMLLGLIVIGGVTSVFLAGQQTYRANEALGDVADGSRTAFEMLSRDLRDAGLSGCDNTSGRVANVINPPYPWYSDWNNALHGYDDASTDPALTGITGNGAPVPNTSSVHVISTSNTDVTVSWTPAPSSADFKVSGSTTELNSGDLIMVCDFDHATLLQITNYNNSNVDVQHNDGAGTPGNCSKGLGYPTVCTTNGAAYSFPGNSRVAKLTAVDWYIGTNPVKGRSLYRRTVTNVAGTITPASQEMVRNVDNMQINYLVPGSTFGNATSVGANWATVSAAQVTLTVASTLQSVNANSAGPIQRVFTTTTAVRNRLQ</sequence>
<dbReference type="InterPro" id="IPR012902">
    <property type="entry name" value="N_methyl_site"/>
</dbReference>
<evidence type="ECO:0000313" key="2">
    <source>
        <dbReference type="EMBL" id="MEY2183756.1"/>
    </source>
</evidence>
<organism evidence="2 3">
    <name type="scientific">Rhodanobacter humi</name>
    <dbReference type="NCBI Taxonomy" id="1888173"/>
    <lineage>
        <taxon>Bacteria</taxon>
        <taxon>Pseudomonadati</taxon>
        <taxon>Pseudomonadota</taxon>
        <taxon>Gammaproteobacteria</taxon>
        <taxon>Lysobacterales</taxon>
        <taxon>Rhodanobacteraceae</taxon>
        <taxon>Rhodanobacter</taxon>
    </lineage>
</organism>
<dbReference type="PROSITE" id="PS00409">
    <property type="entry name" value="PROKAR_NTER_METHYL"/>
    <property type="match status" value="1"/>
</dbReference>
<accession>A0ABV4AW79</accession>
<keyword evidence="1" id="KW-1133">Transmembrane helix</keyword>
<proteinExistence type="predicted"/>
<name>A0ABV4AW79_9GAMM</name>
<gene>
    <name evidence="2" type="ORF">AB7878_15135</name>
</gene>
<keyword evidence="1" id="KW-0472">Membrane</keyword>
<evidence type="ECO:0000256" key="1">
    <source>
        <dbReference type="SAM" id="Phobius"/>
    </source>
</evidence>
<comment type="caution">
    <text evidence="2">The sequence shown here is derived from an EMBL/GenBank/DDBJ whole genome shotgun (WGS) entry which is preliminary data.</text>
</comment>
<protein>
    <submittedName>
        <fullName evidence="2">Prepilin-type N-terminal cleavage/methylation domain-containing protein</fullName>
    </submittedName>
</protein>